<evidence type="ECO:0008006" key="4">
    <source>
        <dbReference type="Google" id="ProtNLM"/>
    </source>
</evidence>
<keyword evidence="1" id="KW-0472">Membrane</keyword>
<dbReference type="RefSeq" id="WP_017745997.1">
    <property type="nucleotide sequence ID" value="NZ_KQ976354.1"/>
</dbReference>
<dbReference type="Proteomes" id="UP000076925">
    <property type="component" value="Unassembled WGS sequence"/>
</dbReference>
<dbReference type="STRING" id="128403.WA1_38955"/>
<evidence type="ECO:0000313" key="3">
    <source>
        <dbReference type="Proteomes" id="UP000076925"/>
    </source>
</evidence>
<feature type="transmembrane region" description="Helical" evidence="1">
    <location>
        <begin position="12"/>
        <end position="31"/>
    </location>
</feature>
<protein>
    <recommendedName>
        <fullName evidence="4">DUF4383 domain-containing protein</fullName>
    </recommendedName>
</protein>
<keyword evidence="3" id="KW-1185">Reference proteome</keyword>
<comment type="caution">
    <text evidence="2">The sequence shown here is derived from an EMBL/GenBank/DDBJ whole genome shotgun (WGS) entry which is preliminary data.</text>
</comment>
<accession>A0A139X0Z9</accession>
<sequence length="131" mass="14705">MTNNKNITILRLYLWLIGSSLFVQGMVSMVVTTANLHLPTLIHKLIITDPLHSFIHICWGLGISLLLARRISKPRLVRLALSYGVFILILGFTGTFIHHPFGMQLGRGENVFHFLSSSVALILGIRVMKEL</sequence>
<reference evidence="2 3" key="1">
    <citation type="journal article" date="2013" name="Genome Biol. Evol.">
        <title>Genomes of Stigonematalean cyanobacteria (subsection V) and the evolution of oxygenic photosynthesis from prokaryotes to plastids.</title>
        <authorList>
            <person name="Dagan T."/>
            <person name="Roettger M."/>
            <person name="Stucken K."/>
            <person name="Landan G."/>
            <person name="Koch R."/>
            <person name="Major P."/>
            <person name="Gould S.B."/>
            <person name="Goremykin V.V."/>
            <person name="Rippka R."/>
            <person name="Tandeau de Marsac N."/>
            <person name="Gugger M."/>
            <person name="Lockhart P.J."/>
            <person name="Allen J.F."/>
            <person name="Brune I."/>
            <person name="Maus I."/>
            <person name="Puhler A."/>
            <person name="Martin W.F."/>
        </authorList>
    </citation>
    <scope>NUCLEOTIDE SEQUENCE [LARGE SCALE GENOMIC DNA]</scope>
    <source>
        <strain evidence="2 3">PCC 7110</strain>
    </source>
</reference>
<keyword evidence="1" id="KW-0812">Transmembrane</keyword>
<gene>
    <name evidence="2" type="ORF">WA1_38955</name>
</gene>
<proteinExistence type="predicted"/>
<dbReference type="AlphaFoldDB" id="A0A139X0Z9"/>
<name>A0A139X0Z9_9CYAN</name>
<evidence type="ECO:0000256" key="1">
    <source>
        <dbReference type="SAM" id="Phobius"/>
    </source>
</evidence>
<organism evidence="2 3">
    <name type="scientific">Scytonema hofmannii PCC 7110</name>
    <dbReference type="NCBI Taxonomy" id="128403"/>
    <lineage>
        <taxon>Bacteria</taxon>
        <taxon>Bacillati</taxon>
        <taxon>Cyanobacteriota</taxon>
        <taxon>Cyanophyceae</taxon>
        <taxon>Nostocales</taxon>
        <taxon>Scytonemataceae</taxon>
        <taxon>Scytonema</taxon>
    </lineage>
</organism>
<feature type="transmembrane region" description="Helical" evidence="1">
    <location>
        <begin position="111"/>
        <end position="128"/>
    </location>
</feature>
<keyword evidence="1" id="KW-1133">Transmembrane helix</keyword>
<feature type="transmembrane region" description="Helical" evidence="1">
    <location>
        <begin position="80"/>
        <end position="99"/>
    </location>
</feature>
<evidence type="ECO:0000313" key="2">
    <source>
        <dbReference type="EMBL" id="KYC38313.1"/>
    </source>
</evidence>
<dbReference type="EMBL" id="ANNX02000042">
    <property type="protein sequence ID" value="KYC38313.1"/>
    <property type="molecule type" value="Genomic_DNA"/>
</dbReference>
<feature type="transmembrane region" description="Helical" evidence="1">
    <location>
        <begin position="51"/>
        <end position="68"/>
    </location>
</feature>